<evidence type="ECO:0000313" key="1">
    <source>
        <dbReference type="EMBL" id="SVD28314.1"/>
    </source>
</evidence>
<dbReference type="EMBL" id="UINC01140902">
    <property type="protein sequence ID" value="SVD28314.1"/>
    <property type="molecule type" value="Genomic_DNA"/>
</dbReference>
<reference evidence="1" key="1">
    <citation type="submission" date="2018-05" db="EMBL/GenBank/DDBJ databases">
        <authorList>
            <person name="Lanie J.A."/>
            <person name="Ng W.-L."/>
            <person name="Kazmierczak K.M."/>
            <person name="Andrzejewski T.M."/>
            <person name="Davidsen T.M."/>
            <person name="Wayne K.J."/>
            <person name="Tettelin H."/>
            <person name="Glass J.I."/>
            <person name="Rusch D."/>
            <person name="Podicherti R."/>
            <person name="Tsui H.-C.T."/>
            <person name="Winkler M.E."/>
        </authorList>
    </citation>
    <scope>NUCLEOTIDE SEQUENCE</scope>
</reference>
<gene>
    <name evidence="1" type="ORF">METZ01_LOCUS381168</name>
</gene>
<proteinExistence type="predicted"/>
<protein>
    <recommendedName>
        <fullName evidence="2">Sialidase domain-containing protein</fullName>
    </recommendedName>
</protein>
<feature type="non-terminal residue" evidence="1">
    <location>
        <position position="1"/>
    </location>
</feature>
<dbReference type="AlphaFoldDB" id="A0A382U1X6"/>
<name>A0A382U1X6_9ZZZZ</name>
<dbReference type="InterPro" id="IPR036278">
    <property type="entry name" value="Sialidase_sf"/>
</dbReference>
<organism evidence="1">
    <name type="scientific">marine metagenome</name>
    <dbReference type="NCBI Taxonomy" id="408172"/>
    <lineage>
        <taxon>unclassified sequences</taxon>
        <taxon>metagenomes</taxon>
        <taxon>ecological metagenomes</taxon>
    </lineage>
</organism>
<dbReference type="SUPFAM" id="SSF50939">
    <property type="entry name" value="Sialidases"/>
    <property type="match status" value="1"/>
</dbReference>
<evidence type="ECO:0008006" key="2">
    <source>
        <dbReference type="Google" id="ProtNLM"/>
    </source>
</evidence>
<feature type="non-terminal residue" evidence="1">
    <location>
        <position position="297"/>
    </location>
</feature>
<dbReference type="Gene3D" id="2.120.10.10">
    <property type="match status" value="1"/>
</dbReference>
<sequence length="297" mass="33308">YFINWADFPSIFYNGKNHFAVHWLEKNGNGPYDYVVKVAQSHNRGRSWSTPIIPHRDKKKGEHGFVSFFNINDNKIGLVWLDGRNMLAEGHEVGYGQMTLYSTTLDKDGGLGKEILLDDRVCECCPTSAIEIGNEILVAYRDRSLSEIRNINLVRWDGGTWKKPQPLHDDNWKIAGCPVNGPKLAVQGNNVAAVWYTSPHEQSSIYISISKDGGDNFNDPVRLDSGKPIGRVDCIWLDIDRVLVSWMEMGAESTNVMFSTVNSAGQKSRSIIATQISPGRASGHPVISRYRQHIFLA</sequence>
<dbReference type="CDD" id="cd15482">
    <property type="entry name" value="Sialidase_non-viral"/>
    <property type="match status" value="1"/>
</dbReference>
<accession>A0A382U1X6</accession>